<organism evidence="2 3">
    <name type="scientific">Alkaliphilus metalliredigens (strain QYMF)</name>
    <dbReference type="NCBI Taxonomy" id="293826"/>
    <lineage>
        <taxon>Bacteria</taxon>
        <taxon>Bacillati</taxon>
        <taxon>Bacillota</taxon>
        <taxon>Clostridia</taxon>
        <taxon>Peptostreptococcales</taxon>
        <taxon>Natronincolaceae</taxon>
        <taxon>Alkaliphilus</taxon>
    </lineage>
</organism>
<sequence>MAQRIRLEMNDWLYNAGLVGLYNILVHSGEKVKMNEQGIEMDQSQLENFEERYFTYFIEKYEVYLSWYKIISYKDVLTYHQKQNFNSFGEEELDSLNQYIKDVKHYLSSNSYKAAYELIGSQVTLLELAKKLQTIKLKKKETIGEKLIEIKETVNKLNEIIGHCMEEDYKKYLAGKNVIYTIIKNGWNGVSILNPQTKEKDIYMDYKNYFVKPVEDYMGDDKSTKKYNCFTCDREMKDLKNDLSFLNQVGFDVSRKASHTWDFVNDIAICPICKLVFSCVPAGMTYVYSKGIYINDNNSFQRAVNVNQRIKSEILKEHEDNRLLTYRALVKSIQEQIHEKIKYELADIQVIRYEEEKYRFNILTRQMIKIIQQSKHSLGYIHNSGFKEVNTYFNIYELVIERVLNNQNLFTLIHKLLSYKLSSPKNCRFTTSQVISVLEINFRFLEGMGYMQNADQDMIKKANVSGYYLREQYKVKGAKDKLNGVSYRLLNALKTNKKDMFMDTLLNCYLYAQKTVPSIFLDALEDEEKYKTIGYAFVAGLIEGKDHQNKEGDQ</sequence>
<reference evidence="3" key="1">
    <citation type="journal article" date="2016" name="Genome Announc.">
        <title>Complete genome sequence of Alkaliphilus metalliredigens strain QYMF, an alkaliphilic and metal-reducing bacterium isolated from borax-contaminated leachate ponds.</title>
        <authorList>
            <person name="Hwang C."/>
            <person name="Copeland A."/>
            <person name="Lucas S."/>
            <person name="Lapidus A."/>
            <person name="Barry K."/>
            <person name="Detter J.C."/>
            <person name="Glavina Del Rio T."/>
            <person name="Hammon N."/>
            <person name="Israni S."/>
            <person name="Dalin E."/>
            <person name="Tice H."/>
            <person name="Pitluck S."/>
            <person name="Chertkov O."/>
            <person name="Brettin T."/>
            <person name="Bruce D."/>
            <person name="Han C."/>
            <person name="Schmutz J."/>
            <person name="Larimer F."/>
            <person name="Land M.L."/>
            <person name="Hauser L."/>
            <person name="Kyrpides N."/>
            <person name="Mikhailova N."/>
            <person name="Ye Q."/>
            <person name="Zhou J."/>
            <person name="Richardson P."/>
            <person name="Fields M.W."/>
        </authorList>
    </citation>
    <scope>NUCLEOTIDE SEQUENCE [LARGE SCALE GENOMIC DNA]</scope>
    <source>
        <strain evidence="3">QYMF</strain>
    </source>
</reference>
<gene>
    <name evidence="2" type="ordered locus">Amet_2190</name>
</gene>
<proteinExistence type="predicted"/>
<dbReference type="HOGENOM" id="CLU_035397_0_0_9"/>
<dbReference type="CDD" id="cd09754">
    <property type="entry name" value="Cas8a1_I-A"/>
    <property type="match status" value="1"/>
</dbReference>
<evidence type="ECO:0000313" key="3">
    <source>
        <dbReference type="Proteomes" id="UP000001572"/>
    </source>
</evidence>
<accession>A6TQ81</accession>
<dbReference type="InterPro" id="IPR019121">
    <property type="entry name" value="CRISPR-assoc_CXXC-CXXC_dom"/>
</dbReference>
<protein>
    <submittedName>
        <fullName evidence="2">CRISPR-associated CXXC_CXXC protein Cst1</fullName>
    </submittedName>
</protein>
<name>A6TQ81_ALKMQ</name>
<dbReference type="eggNOG" id="ENOG502Z80D">
    <property type="taxonomic scope" value="Bacteria"/>
</dbReference>
<dbReference type="AlphaFoldDB" id="A6TQ81"/>
<dbReference type="Proteomes" id="UP000001572">
    <property type="component" value="Chromosome"/>
</dbReference>
<dbReference type="OrthoDB" id="5540852at2"/>
<evidence type="ECO:0000259" key="1">
    <source>
        <dbReference type="Pfam" id="PF09706"/>
    </source>
</evidence>
<feature type="domain" description="CRISPR-associated protein CXXC-CXXC" evidence="1">
    <location>
        <begin position="222"/>
        <end position="285"/>
    </location>
</feature>
<dbReference type="RefSeq" id="WP_012063325.1">
    <property type="nucleotide sequence ID" value="NC_009633.1"/>
</dbReference>
<evidence type="ECO:0000313" key="2">
    <source>
        <dbReference type="EMBL" id="ABR48349.1"/>
    </source>
</evidence>
<keyword evidence="3" id="KW-1185">Reference proteome</keyword>
<dbReference type="STRING" id="293826.Amet_2190"/>
<dbReference type="EMBL" id="CP000724">
    <property type="protein sequence ID" value="ABR48349.1"/>
    <property type="molecule type" value="Genomic_DNA"/>
</dbReference>
<dbReference type="Pfam" id="PF09706">
    <property type="entry name" value="Cas_CXXC_CXXC"/>
    <property type="match status" value="1"/>
</dbReference>
<dbReference type="KEGG" id="amt:Amet_2190"/>